<organism evidence="1 2">
    <name type="scientific">Rhynchophorus ferrugineus</name>
    <name type="common">Red palm weevil</name>
    <name type="synonym">Curculio ferrugineus</name>
    <dbReference type="NCBI Taxonomy" id="354439"/>
    <lineage>
        <taxon>Eukaryota</taxon>
        <taxon>Metazoa</taxon>
        <taxon>Ecdysozoa</taxon>
        <taxon>Arthropoda</taxon>
        <taxon>Hexapoda</taxon>
        <taxon>Insecta</taxon>
        <taxon>Pterygota</taxon>
        <taxon>Neoptera</taxon>
        <taxon>Endopterygota</taxon>
        <taxon>Coleoptera</taxon>
        <taxon>Polyphaga</taxon>
        <taxon>Cucujiformia</taxon>
        <taxon>Curculionidae</taxon>
        <taxon>Dryophthorinae</taxon>
        <taxon>Rhynchophorus</taxon>
    </lineage>
</organism>
<dbReference type="OrthoDB" id="6818839at2759"/>
<dbReference type="InterPro" id="IPR036397">
    <property type="entry name" value="RNaseH_sf"/>
</dbReference>
<evidence type="ECO:0000313" key="1">
    <source>
        <dbReference type="EMBL" id="KAF7270318.1"/>
    </source>
</evidence>
<keyword evidence="2" id="KW-1185">Reference proteome</keyword>
<reference evidence="1" key="1">
    <citation type="submission" date="2020-08" db="EMBL/GenBank/DDBJ databases">
        <title>Genome sequencing and assembly of the red palm weevil Rhynchophorus ferrugineus.</title>
        <authorList>
            <person name="Dias G.B."/>
            <person name="Bergman C.M."/>
            <person name="Manee M."/>
        </authorList>
    </citation>
    <scope>NUCLEOTIDE SEQUENCE</scope>
    <source>
        <strain evidence="1">AA-2017</strain>
        <tissue evidence="1">Whole larva</tissue>
    </source>
</reference>
<dbReference type="PANTHER" id="PTHR46060:SF1">
    <property type="entry name" value="MARINER MOS1 TRANSPOSASE-LIKE PROTEIN"/>
    <property type="match status" value="1"/>
</dbReference>
<proteinExistence type="predicted"/>
<evidence type="ECO:0000313" key="2">
    <source>
        <dbReference type="Proteomes" id="UP000625711"/>
    </source>
</evidence>
<protein>
    <submittedName>
        <fullName evidence="1">Uncharacterized protein</fullName>
    </submittedName>
</protein>
<dbReference type="AlphaFoldDB" id="A0A834I0F8"/>
<dbReference type="GO" id="GO:0003676">
    <property type="term" value="F:nucleic acid binding"/>
    <property type="evidence" value="ECO:0007669"/>
    <property type="project" value="InterPro"/>
</dbReference>
<dbReference type="Proteomes" id="UP000625711">
    <property type="component" value="Unassembled WGS sequence"/>
</dbReference>
<sequence length="116" mass="13799">MSTEDGERSGRPKEVVTEEHIKKIHKMILTDRKFKLNEIADTLKISTEHVHHMRKLCAKSTPRELTFDQKQRRVNDSKQCLKMIKGNKPKFLRRYVTMDETWLHDFTSKSNRQSSE</sequence>
<dbReference type="Gene3D" id="3.30.420.10">
    <property type="entry name" value="Ribonuclease H-like superfamily/Ribonuclease H"/>
    <property type="match status" value="1"/>
</dbReference>
<dbReference type="EMBL" id="JAACXV010014113">
    <property type="protein sequence ID" value="KAF7270318.1"/>
    <property type="molecule type" value="Genomic_DNA"/>
</dbReference>
<dbReference type="InterPro" id="IPR052709">
    <property type="entry name" value="Transposase-MT_Hybrid"/>
</dbReference>
<dbReference type="PANTHER" id="PTHR46060">
    <property type="entry name" value="MARINER MOS1 TRANSPOSASE-LIKE PROTEIN"/>
    <property type="match status" value="1"/>
</dbReference>
<comment type="caution">
    <text evidence="1">The sequence shown here is derived from an EMBL/GenBank/DDBJ whole genome shotgun (WGS) entry which is preliminary data.</text>
</comment>
<accession>A0A834I0F8</accession>
<name>A0A834I0F8_RHYFE</name>
<gene>
    <name evidence="1" type="ORF">GWI33_016717</name>
</gene>